<feature type="region of interest" description="Disordered" evidence="1">
    <location>
        <begin position="149"/>
        <end position="214"/>
    </location>
</feature>
<dbReference type="EMBL" id="CAUJNA010000990">
    <property type="protein sequence ID" value="CAJ1383126.1"/>
    <property type="molecule type" value="Genomic_DNA"/>
</dbReference>
<comment type="caution">
    <text evidence="2">The sequence shown here is derived from an EMBL/GenBank/DDBJ whole genome shotgun (WGS) entry which is preliminary data.</text>
</comment>
<reference evidence="2" key="1">
    <citation type="submission" date="2023-08" db="EMBL/GenBank/DDBJ databases">
        <authorList>
            <person name="Chen Y."/>
            <person name="Shah S."/>
            <person name="Dougan E. K."/>
            <person name="Thang M."/>
            <person name="Chan C."/>
        </authorList>
    </citation>
    <scope>NUCLEOTIDE SEQUENCE</scope>
</reference>
<evidence type="ECO:0008006" key="4">
    <source>
        <dbReference type="Google" id="ProtNLM"/>
    </source>
</evidence>
<organism evidence="2 3">
    <name type="scientific">Effrenium voratum</name>
    <dbReference type="NCBI Taxonomy" id="2562239"/>
    <lineage>
        <taxon>Eukaryota</taxon>
        <taxon>Sar</taxon>
        <taxon>Alveolata</taxon>
        <taxon>Dinophyceae</taxon>
        <taxon>Suessiales</taxon>
        <taxon>Symbiodiniaceae</taxon>
        <taxon>Effrenium</taxon>
    </lineage>
</organism>
<evidence type="ECO:0000313" key="2">
    <source>
        <dbReference type="EMBL" id="CAJ1383126.1"/>
    </source>
</evidence>
<keyword evidence="3" id="KW-1185">Reference proteome</keyword>
<feature type="region of interest" description="Disordered" evidence="1">
    <location>
        <begin position="249"/>
        <end position="271"/>
    </location>
</feature>
<protein>
    <recommendedName>
        <fullName evidence="4">F-box domain-containing protein</fullName>
    </recommendedName>
</protein>
<name>A0AA36IAB4_9DINO</name>
<gene>
    <name evidence="2" type="ORF">EVOR1521_LOCUS10333</name>
</gene>
<proteinExistence type="predicted"/>
<sequence>MAMLGRHLLELPPSALEICADWLTASEFLSLRRTSRSALHSGVFSAGCVPRLRCLVRKGEMTGEAVSRLYFPSLKVIVLHASLRELNSIVRNLCCKAAELRNLEVLRLEAPARHHLGDTSVRMLATAMRSWPCLRELGLRAPTLQRPVGRRGGRFGLGSPGLGRRADDRLRLDAPHPTGCSRTRAAQDRPGRVLSRASSCPAGPDPLLRRGAGGGSGTEGMLLASALRLLVPPGFWLPQSADARQERCAPALSQRAAPGGRVGPTGGIPLP</sequence>
<accession>A0AA36IAB4</accession>
<evidence type="ECO:0000313" key="3">
    <source>
        <dbReference type="Proteomes" id="UP001178507"/>
    </source>
</evidence>
<feature type="compositionally biased region" description="Gly residues" evidence="1">
    <location>
        <begin position="260"/>
        <end position="271"/>
    </location>
</feature>
<dbReference type="Proteomes" id="UP001178507">
    <property type="component" value="Unassembled WGS sequence"/>
</dbReference>
<dbReference type="AlphaFoldDB" id="A0AA36IAB4"/>
<evidence type="ECO:0000256" key="1">
    <source>
        <dbReference type="SAM" id="MobiDB-lite"/>
    </source>
</evidence>
<feature type="compositionally biased region" description="Basic and acidic residues" evidence="1">
    <location>
        <begin position="164"/>
        <end position="174"/>
    </location>
</feature>